<dbReference type="GO" id="GO:0010181">
    <property type="term" value="F:FMN binding"/>
    <property type="evidence" value="ECO:0007669"/>
    <property type="project" value="TreeGrafter"/>
</dbReference>
<dbReference type="Pfam" id="PF03358">
    <property type="entry name" value="FMN_red"/>
    <property type="match status" value="1"/>
</dbReference>
<dbReference type="AlphaFoldDB" id="A0AA41YZZ0"/>
<keyword evidence="3" id="KW-1185">Reference proteome</keyword>
<sequence length="185" mass="19338">MPARPLSFLGLSGSLRGASTNTALLEAARLLAPPDLRVDVYNGLGDLPLFNPDLDEPGRPPPAAVAAFRSAVDTCDGLLVACPEYAHGVPGAFKNALDWLVGGPEFPGKPIALFHATTRGTHVRAALTEILSTMSGLIVQGATLALPLLGRHESPQTIATNADHAREIGSALRFFASCVRSIPAR</sequence>
<name>A0AA41YZZ0_9HYPH</name>
<dbReference type="InterPro" id="IPR029039">
    <property type="entry name" value="Flavoprotein-like_sf"/>
</dbReference>
<evidence type="ECO:0000313" key="3">
    <source>
        <dbReference type="Proteomes" id="UP001165667"/>
    </source>
</evidence>
<dbReference type="GO" id="GO:0005829">
    <property type="term" value="C:cytosol"/>
    <property type="evidence" value="ECO:0007669"/>
    <property type="project" value="TreeGrafter"/>
</dbReference>
<accession>A0AA41YZZ0</accession>
<reference evidence="2" key="1">
    <citation type="submission" date="2022-05" db="EMBL/GenBank/DDBJ databases">
        <authorList>
            <person name="Pankratov T."/>
        </authorList>
    </citation>
    <scope>NUCLEOTIDE SEQUENCE</scope>
    <source>
        <strain evidence="2">BP6-180914</strain>
    </source>
</reference>
<dbReference type="InterPro" id="IPR005025">
    <property type="entry name" value="FMN_Rdtase-like_dom"/>
</dbReference>
<organism evidence="2 3">
    <name type="scientific">Lichenifustis flavocetrariae</name>
    <dbReference type="NCBI Taxonomy" id="2949735"/>
    <lineage>
        <taxon>Bacteria</taxon>
        <taxon>Pseudomonadati</taxon>
        <taxon>Pseudomonadota</taxon>
        <taxon>Alphaproteobacteria</taxon>
        <taxon>Hyphomicrobiales</taxon>
        <taxon>Lichenihabitantaceae</taxon>
        <taxon>Lichenifustis</taxon>
    </lineage>
</organism>
<comment type="caution">
    <text evidence="2">The sequence shown here is derived from an EMBL/GenBank/DDBJ whole genome shotgun (WGS) entry which is preliminary data.</text>
</comment>
<evidence type="ECO:0000259" key="1">
    <source>
        <dbReference type="Pfam" id="PF03358"/>
    </source>
</evidence>
<dbReference type="Gene3D" id="3.40.50.360">
    <property type="match status" value="1"/>
</dbReference>
<dbReference type="RefSeq" id="WP_282586720.1">
    <property type="nucleotide sequence ID" value="NZ_JAMOIM010000015.1"/>
</dbReference>
<proteinExistence type="predicted"/>
<dbReference type="SUPFAM" id="SSF52218">
    <property type="entry name" value="Flavoproteins"/>
    <property type="match status" value="1"/>
</dbReference>
<evidence type="ECO:0000313" key="2">
    <source>
        <dbReference type="EMBL" id="MCW6510342.1"/>
    </source>
</evidence>
<dbReference type="Proteomes" id="UP001165667">
    <property type="component" value="Unassembled WGS sequence"/>
</dbReference>
<dbReference type="GO" id="GO:0016491">
    <property type="term" value="F:oxidoreductase activity"/>
    <property type="evidence" value="ECO:0007669"/>
    <property type="project" value="InterPro"/>
</dbReference>
<feature type="domain" description="NADPH-dependent FMN reductase-like" evidence="1">
    <location>
        <begin position="8"/>
        <end position="146"/>
    </location>
</feature>
<dbReference type="InterPro" id="IPR050712">
    <property type="entry name" value="NAD(P)H-dep_reductase"/>
</dbReference>
<protein>
    <submittedName>
        <fullName evidence="2">NAD(P)H-dependent oxidoreductase</fullName>
    </submittedName>
</protein>
<dbReference type="PANTHER" id="PTHR30543">
    <property type="entry name" value="CHROMATE REDUCTASE"/>
    <property type="match status" value="1"/>
</dbReference>
<dbReference type="PANTHER" id="PTHR30543:SF21">
    <property type="entry name" value="NAD(P)H-DEPENDENT FMN REDUCTASE LOT6"/>
    <property type="match status" value="1"/>
</dbReference>
<gene>
    <name evidence="2" type="ORF">M8523_20195</name>
</gene>
<dbReference type="EMBL" id="JAMOIM010000015">
    <property type="protein sequence ID" value="MCW6510342.1"/>
    <property type="molecule type" value="Genomic_DNA"/>
</dbReference>